<organism evidence="2 3">
    <name type="scientific">Bartonella krasnovii</name>
    <dbReference type="NCBI Taxonomy" id="2267275"/>
    <lineage>
        <taxon>Bacteria</taxon>
        <taxon>Pseudomonadati</taxon>
        <taxon>Pseudomonadota</taxon>
        <taxon>Alphaproteobacteria</taxon>
        <taxon>Hyphomicrobiales</taxon>
        <taxon>Bartonellaceae</taxon>
        <taxon>Bartonella</taxon>
    </lineage>
</organism>
<protein>
    <submittedName>
        <fullName evidence="2">TrwN protein</fullName>
    </submittedName>
</protein>
<feature type="compositionally biased region" description="Basic and acidic residues" evidence="1">
    <location>
        <begin position="160"/>
        <end position="174"/>
    </location>
</feature>
<dbReference type="KEGG" id="barn:D1092_08020"/>
<feature type="compositionally biased region" description="Polar residues" evidence="1">
    <location>
        <begin position="204"/>
        <end position="214"/>
    </location>
</feature>
<dbReference type="GeneID" id="71062069"/>
<dbReference type="Proteomes" id="UP000321311">
    <property type="component" value="Chromosome"/>
</dbReference>
<accession>A0A5B9D311</accession>
<name>A0A5B9D311_9HYPH</name>
<dbReference type="OrthoDB" id="8277605at2"/>
<gene>
    <name evidence="2" type="ORF">D1092_08020</name>
</gene>
<sequence>MIIPDFAMFAASYISDTPHPVFSALIEQEARDNAYITGKNDKLFRQLSLLKARVEETATTEQFKQNKHNFDAIFEQIDVENMKWLSFFGAFDFCRNLASAQSALTYYYEQTTSRCIFEKEALRSTLSFYKTENLNSGADTQIVASYSEVKAAVQRNEDLQEPVRLKKEEPEQTTKVDSLPLSSEDLEDAFSHKESSSRDAFATEDSSSSAKQLE</sequence>
<evidence type="ECO:0000313" key="2">
    <source>
        <dbReference type="EMBL" id="QEE12872.1"/>
    </source>
</evidence>
<dbReference type="AlphaFoldDB" id="A0A5B9D311"/>
<evidence type="ECO:0000256" key="1">
    <source>
        <dbReference type="SAM" id="MobiDB-lite"/>
    </source>
</evidence>
<feature type="region of interest" description="Disordered" evidence="1">
    <location>
        <begin position="160"/>
        <end position="214"/>
    </location>
</feature>
<dbReference type="RefSeq" id="WP_120121347.1">
    <property type="nucleotide sequence ID" value="NZ_CP031844.2"/>
</dbReference>
<evidence type="ECO:0000313" key="3">
    <source>
        <dbReference type="Proteomes" id="UP000321311"/>
    </source>
</evidence>
<dbReference type="EMBL" id="CP031844">
    <property type="protein sequence ID" value="QEE12872.1"/>
    <property type="molecule type" value="Genomic_DNA"/>
</dbReference>
<proteinExistence type="predicted"/>
<reference evidence="3" key="1">
    <citation type="submission" date="2019-07" db="EMBL/GenBank/DDBJ databases">
        <title>Bartonella kosoyii sp. nov. and Bartonella krasnovii sp. nov., two novel members of the Bartonella elizabethae complex sensu lato, isolated from black rats and wild desert rodent-fleas.</title>
        <authorList>
            <person name="Gutierrez R."/>
            <person name="Shalit T."/>
            <person name="Markus B."/>
            <person name="Yuan C."/>
            <person name="Nachum-Biala Y."/>
            <person name="Elad D."/>
            <person name="Harrus S."/>
        </authorList>
    </citation>
    <scope>NUCLEOTIDE SEQUENCE [LARGE SCALE GENOMIC DNA]</scope>
    <source>
        <strain evidence="3">OE 1-1</strain>
    </source>
</reference>